<dbReference type="Proteomes" id="UP000050867">
    <property type="component" value="Unassembled WGS sequence"/>
</dbReference>
<name>A0A0T6LT36_WENVI</name>
<dbReference type="Gene3D" id="1.10.10.10">
    <property type="entry name" value="Winged helix-like DNA-binding domain superfamily/Winged helix DNA-binding domain"/>
    <property type="match status" value="1"/>
</dbReference>
<dbReference type="AlphaFoldDB" id="A0A0T6LT36"/>
<dbReference type="OrthoDB" id="3189808at2"/>
<dbReference type="EMBL" id="LLZU01000016">
    <property type="protein sequence ID" value="KRV49073.1"/>
    <property type="molecule type" value="Genomic_DNA"/>
</dbReference>
<dbReference type="SUPFAM" id="SSF53067">
    <property type="entry name" value="Actin-like ATPase domain"/>
    <property type="match status" value="1"/>
</dbReference>
<dbReference type="PANTHER" id="PTHR18964">
    <property type="entry name" value="ROK (REPRESSOR, ORF, KINASE) FAMILY"/>
    <property type="match status" value="1"/>
</dbReference>
<protein>
    <submittedName>
        <fullName evidence="2">Transcriptional regulator</fullName>
    </submittedName>
</protein>
<evidence type="ECO:0000256" key="1">
    <source>
        <dbReference type="ARBA" id="ARBA00006479"/>
    </source>
</evidence>
<dbReference type="InterPro" id="IPR036390">
    <property type="entry name" value="WH_DNA-bd_sf"/>
</dbReference>
<accession>A0A0T6LT36</accession>
<dbReference type="Pfam" id="PF00480">
    <property type="entry name" value="ROK"/>
    <property type="match status" value="1"/>
</dbReference>
<dbReference type="eggNOG" id="COG1940">
    <property type="taxonomic scope" value="Bacteria"/>
</dbReference>
<dbReference type="STRING" id="76728.AQ490_22465"/>
<comment type="caution">
    <text evidence="2">The sequence shown here is derived from an EMBL/GenBank/DDBJ whole genome shotgun (WGS) entry which is preliminary data.</text>
</comment>
<comment type="similarity">
    <text evidence="1">Belongs to the ROK (NagC/XylR) family.</text>
</comment>
<dbReference type="Gene3D" id="3.30.420.40">
    <property type="match status" value="2"/>
</dbReference>
<evidence type="ECO:0000313" key="3">
    <source>
        <dbReference type="Proteomes" id="UP000050867"/>
    </source>
</evidence>
<organism evidence="2 3">
    <name type="scientific">Wenjunlia vitaminophila</name>
    <name type="common">Streptomyces vitaminophilus</name>
    <dbReference type="NCBI Taxonomy" id="76728"/>
    <lineage>
        <taxon>Bacteria</taxon>
        <taxon>Bacillati</taxon>
        <taxon>Actinomycetota</taxon>
        <taxon>Actinomycetes</taxon>
        <taxon>Kitasatosporales</taxon>
        <taxon>Streptomycetaceae</taxon>
        <taxon>Wenjunlia</taxon>
    </lineage>
</organism>
<reference evidence="2 3" key="1">
    <citation type="submission" date="2015-10" db="EMBL/GenBank/DDBJ databases">
        <title>Draft genome sequence of pyrrolomycin-producing Streptomyces vitaminophilus.</title>
        <authorList>
            <person name="Graham D.E."/>
            <person name="Mahan K.M."/>
            <person name="Klingeman D.M."/>
            <person name="Hettich R.L."/>
            <person name="Parry R.J."/>
        </authorList>
    </citation>
    <scope>NUCLEOTIDE SEQUENCE [LARGE SCALE GENOMIC DNA]</scope>
    <source>
        <strain evidence="2 3">ATCC 31673</strain>
    </source>
</reference>
<dbReference type="InterPro" id="IPR043129">
    <property type="entry name" value="ATPase_NBD"/>
</dbReference>
<sequence>MHFHVGHVPDWGSASHLLRLVARGEAESRSDLVRLVKLAPSTVSARVEFLLERGYLRESGNGRSHGGRRPRLLEIRTDGGMLLAADFGARHARLAAVDVAGAVHLVQEYDWDVTEGPERTVDWLVERCEELLASPSMGQVPARGLGVGLPGPVDHRRGQVVLPSRMPGWHGAAIREELSQRLSLPVMVENDANLMAVGEHLTARADADHLLIVKVGSGIGCGVISAGRLHHGAMGAAGDISHVRVPSAGDTSCACGNTGCLETVASGAAIARGLNARGIRVDRPTDIVRLVEEGNVEATTLVRDAGRSLGEVLATVVNFFNPNLVVLGGVLGGAQPLLAGVRGVIYERCLPLATGSLEIDAAATGPNAGVTGAGLMVLEHVLSPSQSGSEKAAR</sequence>
<dbReference type="InterPro" id="IPR036388">
    <property type="entry name" value="WH-like_DNA-bd_sf"/>
</dbReference>
<dbReference type="RefSeq" id="WP_040911749.1">
    <property type="nucleotide sequence ID" value="NZ_LLZU01000016.1"/>
</dbReference>
<evidence type="ECO:0000313" key="2">
    <source>
        <dbReference type="EMBL" id="KRV49073.1"/>
    </source>
</evidence>
<keyword evidence="3" id="KW-1185">Reference proteome</keyword>
<gene>
    <name evidence="2" type="ORF">AQ490_22465</name>
</gene>
<dbReference type="InterPro" id="IPR000600">
    <property type="entry name" value="ROK"/>
</dbReference>
<proteinExistence type="inferred from homology"/>
<dbReference type="PANTHER" id="PTHR18964:SF173">
    <property type="entry name" value="GLUCOKINASE"/>
    <property type="match status" value="1"/>
</dbReference>
<dbReference type="SUPFAM" id="SSF46785">
    <property type="entry name" value="Winged helix' DNA-binding domain"/>
    <property type="match status" value="1"/>
</dbReference>